<comment type="caution">
    <text evidence="1">The sequence shown here is derived from an EMBL/GenBank/DDBJ whole genome shotgun (WGS) entry which is preliminary data.</text>
</comment>
<evidence type="ECO:0000313" key="2">
    <source>
        <dbReference type="Proteomes" id="UP000199242"/>
    </source>
</evidence>
<gene>
    <name evidence="1" type="ORF">SAMN05216273_1176</name>
</gene>
<proteinExistence type="predicted"/>
<protein>
    <submittedName>
        <fullName evidence="1">RHS repeat-associated core domain-containing protein</fullName>
    </submittedName>
</protein>
<reference evidence="1 2" key="1">
    <citation type="submission" date="2016-10" db="EMBL/GenBank/DDBJ databases">
        <authorList>
            <person name="Varghese N."/>
            <person name="Submissions S."/>
        </authorList>
    </citation>
    <scope>NUCLEOTIDE SEQUENCE [LARGE SCALE GENOMIC DNA]</scope>
    <source>
        <strain evidence="1 2">CGMCC 1.10941</strain>
    </source>
</reference>
<dbReference type="EMBL" id="FNHD01000017">
    <property type="protein sequence ID" value="SDM20472.1"/>
    <property type="molecule type" value="Genomic_DNA"/>
</dbReference>
<evidence type="ECO:0000313" key="1">
    <source>
        <dbReference type="EMBL" id="SDM20472.1"/>
    </source>
</evidence>
<dbReference type="InterPro" id="IPR022385">
    <property type="entry name" value="Rhs_assc_core"/>
</dbReference>
<keyword evidence="2" id="KW-1185">Reference proteome</keyword>
<dbReference type="NCBIfam" id="TIGR03696">
    <property type="entry name" value="Rhs_assc_core"/>
    <property type="match status" value="1"/>
</dbReference>
<name>A0ABY0R006_9FLAO</name>
<sequence>MYAMDWRQYMPDIGRFAVQDPLSALIPTVTPYRFAINNPIYFSDPSGLLEEVAHCPTCPKTDEFKPYIDDKYNVYVYDSKTNTAFLQVTPIEEVVVTGKKSESNTMLYLDQLNGAIGETGDWLAKNNKGGSIGIWTTPIKNRSFDGIQYNKLNIKYYKDGWKWSKSVKTYGVGNYLKKGSVVGQVVLGAIEIGEGAADDYNDYQTKGETNGKNTVVASTKVATGAAAGYVSGAAAVWFAGAVAGAAGGSLAPGVGTVIGFVVGGVVAYYSSEYAGQAVEQAYK</sequence>
<organism evidence="1 2">
    <name type="scientific">Chryseobacterium taihuense</name>
    <dbReference type="NCBI Taxonomy" id="1141221"/>
    <lineage>
        <taxon>Bacteria</taxon>
        <taxon>Pseudomonadati</taxon>
        <taxon>Bacteroidota</taxon>
        <taxon>Flavobacteriia</taxon>
        <taxon>Flavobacteriales</taxon>
        <taxon>Weeksellaceae</taxon>
        <taxon>Chryseobacterium group</taxon>
        <taxon>Chryseobacterium</taxon>
    </lineage>
</organism>
<dbReference type="Proteomes" id="UP000199242">
    <property type="component" value="Unassembled WGS sequence"/>
</dbReference>
<accession>A0ABY0R006</accession>
<dbReference type="Gene3D" id="2.180.10.10">
    <property type="entry name" value="RHS repeat-associated core"/>
    <property type="match status" value="1"/>
</dbReference>